<protein>
    <submittedName>
        <fullName evidence="1">Uncharacterized protein</fullName>
    </submittedName>
</protein>
<reference evidence="1" key="2">
    <citation type="journal article" date="2015" name="Data Brief">
        <title>Shoot transcriptome of the giant reed, Arundo donax.</title>
        <authorList>
            <person name="Barrero R.A."/>
            <person name="Guerrero F.D."/>
            <person name="Moolhuijzen P."/>
            <person name="Goolsby J.A."/>
            <person name="Tidwell J."/>
            <person name="Bellgard S.E."/>
            <person name="Bellgard M.I."/>
        </authorList>
    </citation>
    <scope>NUCLEOTIDE SEQUENCE</scope>
    <source>
        <tissue evidence="1">Shoot tissue taken approximately 20 cm above the soil surface</tissue>
    </source>
</reference>
<proteinExistence type="predicted"/>
<dbReference type="EMBL" id="GBRH01253724">
    <property type="protein sequence ID" value="JAD44171.1"/>
    <property type="molecule type" value="Transcribed_RNA"/>
</dbReference>
<accession>A0A0A8ZZB5</accession>
<name>A0A0A8ZZB5_ARUDO</name>
<sequence length="79" mass="8974">MEVCLSTREEEHLALLPGCIAYDVTHSISFLESFMTHKLLDQKINLVTIVPHGQLVIRGKKTEGFHCPRNQLTTNSHFV</sequence>
<organism evidence="1">
    <name type="scientific">Arundo donax</name>
    <name type="common">Giant reed</name>
    <name type="synonym">Donax arundinaceus</name>
    <dbReference type="NCBI Taxonomy" id="35708"/>
    <lineage>
        <taxon>Eukaryota</taxon>
        <taxon>Viridiplantae</taxon>
        <taxon>Streptophyta</taxon>
        <taxon>Embryophyta</taxon>
        <taxon>Tracheophyta</taxon>
        <taxon>Spermatophyta</taxon>
        <taxon>Magnoliopsida</taxon>
        <taxon>Liliopsida</taxon>
        <taxon>Poales</taxon>
        <taxon>Poaceae</taxon>
        <taxon>PACMAD clade</taxon>
        <taxon>Arundinoideae</taxon>
        <taxon>Arundineae</taxon>
        <taxon>Arundo</taxon>
    </lineage>
</organism>
<reference evidence="1" key="1">
    <citation type="submission" date="2014-09" db="EMBL/GenBank/DDBJ databases">
        <authorList>
            <person name="Magalhaes I.L.F."/>
            <person name="Oliveira U."/>
            <person name="Santos F.R."/>
            <person name="Vidigal T.H.D.A."/>
            <person name="Brescovit A.D."/>
            <person name="Santos A.J."/>
        </authorList>
    </citation>
    <scope>NUCLEOTIDE SEQUENCE</scope>
    <source>
        <tissue evidence="1">Shoot tissue taken approximately 20 cm above the soil surface</tissue>
    </source>
</reference>
<evidence type="ECO:0000313" key="1">
    <source>
        <dbReference type="EMBL" id="JAD44171.1"/>
    </source>
</evidence>
<dbReference type="AlphaFoldDB" id="A0A0A8ZZB5"/>